<dbReference type="Proteomes" id="UP000292957">
    <property type="component" value="Unassembled WGS sequence"/>
</dbReference>
<evidence type="ECO:0000256" key="1">
    <source>
        <dbReference type="ARBA" id="ARBA00022574"/>
    </source>
</evidence>
<dbReference type="PANTHER" id="PTHR19848:SF8">
    <property type="entry name" value="F-BOX AND WD REPEAT DOMAIN CONTAINING 7"/>
    <property type="match status" value="1"/>
</dbReference>
<organism evidence="4">
    <name type="scientific">Dichomitus squalens</name>
    <dbReference type="NCBI Taxonomy" id="114155"/>
    <lineage>
        <taxon>Eukaryota</taxon>
        <taxon>Fungi</taxon>
        <taxon>Dikarya</taxon>
        <taxon>Basidiomycota</taxon>
        <taxon>Agaricomycotina</taxon>
        <taxon>Agaricomycetes</taxon>
        <taxon>Polyporales</taxon>
        <taxon>Polyporaceae</taxon>
        <taxon>Dichomitus</taxon>
    </lineage>
</organism>
<dbReference type="Pfam" id="PF00400">
    <property type="entry name" value="WD40"/>
    <property type="match status" value="2"/>
</dbReference>
<dbReference type="PROSITE" id="PS50082">
    <property type="entry name" value="WD_REPEATS_2"/>
    <property type="match status" value="1"/>
</dbReference>
<dbReference type="InterPro" id="IPR015943">
    <property type="entry name" value="WD40/YVTN_repeat-like_dom_sf"/>
</dbReference>
<dbReference type="EMBL" id="ML143631">
    <property type="protein sequence ID" value="TBU21292.1"/>
    <property type="molecule type" value="Genomic_DNA"/>
</dbReference>
<proteinExistence type="predicted"/>
<dbReference type="InterPro" id="IPR036322">
    <property type="entry name" value="WD40_repeat_dom_sf"/>
</dbReference>
<evidence type="ECO:0000256" key="2">
    <source>
        <dbReference type="ARBA" id="ARBA00022737"/>
    </source>
</evidence>
<dbReference type="OrthoDB" id="2615105at2759"/>
<gene>
    <name evidence="4" type="ORF">BD311DRAFT_832790</name>
</gene>
<dbReference type="Gene3D" id="2.130.10.10">
    <property type="entry name" value="YVTN repeat-like/Quinoprotein amine dehydrogenase"/>
    <property type="match status" value="1"/>
</dbReference>
<keyword evidence="1 3" id="KW-0853">WD repeat</keyword>
<keyword evidence="2" id="KW-0677">Repeat</keyword>
<dbReference type="SMART" id="SM00320">
    <property type="entry name" value="WD40"/>
    <property type="match status" value="2"/>
</dbReference>
<dbReference type="SUPFAM" id="SSF50978">
    <property type="entry name" value="WD40 repeat-like"/>
    <property type="match status" value="1"/>
</dbReference>
<reference evidence="4" key="1">
    <citation type="submission" date="2019-01" db="EMBL/GenBank/DDBJ databases">
        <title>Draft genome sequences of three monokaryotic isolates of the white-rot basidiomycete fungus Dichomitus squalens.</title>
        <authorList>
            <consortium name="DOE Joint Genome Institute"/>
            <person name="Lopez S.C."/>
            <person name="Andreopoulos B."/>
            <person name="Pangilinan J."/>
            <person name="Lipzen A."/>
            <person name="Riley R."/>
            <person name="Ahrendt S."/>
            <person name="Ng V."/>
            <person name="Barry K."/>
            <person name="Daum C."/>
            <person name="Grigoriev I.V."/>
            <person name="Hilden K.S."/>
            <person name="Makela M.R."/>
            <person name="de Vries R.P."/>
        </authorList>
    </citation>
    <scope>NUCLEOTIDE SEQUENCE [LARGE SCALE GENOMIC DNA]</scope>
    <source>
        <strain evidence="4">OM18370.1</strain>
    </source>
</reference>
<feature type="repeat" description="WD" evidence="3">
    <location>
        <begin position="105"/>
        <end position="127"/>
    </location>
</feature>
<evidence type="ECO:0000256" key="3">
    <source>
        <dbReference type="PROSITE-ProRule" id="PRU00221"/>
    </source>
</evidence>
<name>A0A4Q9M662_9APHY</name>
<accession>A0A4Q9M662</accession>
<dbReference type="PANTHER" id="PTHR19848">
    <property type="entry name" value="WD40 REPEAT PROTEIN"/>
    <property type="match status" value="1"/>
</dbReference>
<dbReference type="InterPro" id="IPR001680">
    <property type="entry name" value="WD40_rpt"/>
</dbReference>
<sequence>MTHIKPLFSPDSRCLLVPSGSSCGYCGVWDLVSSAYLALEMPPGGEDVYPVSAVFSRLGTHIAIGYRNGSIRIWDTTGRTRQEFLLLKAHEGWMSLRCGILPGRLLSTSDDRTVKVWNVRTGVMVHLLEEHRADVHPACFSHVGSSWPLQLPTGR</sequence>
<protein>
    <submittedName>
        <fullName evidence="4">WD40-repeat-containing domain protein</fullName>
    </submittedName>
</protein>
<dbReference type="AlphaFoldDB" id="A0A4Q9M662"/>
<evidence type="ECO:0000313" key="4">
    <source>
        <dbReference type="EMBL" id="TBU21292.1"/>
    </source>
</evidence>